<gene>
    <name evidence="1" type="ORF">NCTC11088_02027</name>
</gene>
<reference evidence="1 2" key="1">
    <citation type="submission" date="2018-06" db="EMBL/GenBank/DDBJ databases">
        <authorList>
            <consortium name="Pathogen Informatics"/>
            <person name="Doyle S."/>
        </authorList>
    </citation>
    <scope>NUCLEOTIDE SEQUENCE [LARGE SCALE GENOMIC DNA]</scope>
    <source>
        <strain evidence="1 2">NCTC11088</strain>
    </source>
</reference>
<dbReference type="AlphaFoldDB" id="A0A379DG11"/>
<accession>A0A379DG11</accession>
<dbReference type="Proteomes" id="UP000254777">
    <property type="component" value="Unassembled WGS sequence"/>
</dbReference>
<proteinExistence type="predicted"/>
<dbReference type="InterPro" id="IPR009711">
    <property type="entry name" value="UPF0473"/>
</dbReference>
<evidence type="ECO:0000313" key="2">
    <source>
        <dbReference type="Proteomes" id="UP000254777"/>
    </source>
</evidence>
<dbReference type="EMBL" id="UGTH01000001">
    <property type="protein sequence ID" value="SUB76213.1"/>
    <property type="molecule type" value="Genomic_DNA"/>
</dbReference>
<evidence type="ECO:0000313" key="1">
    <source>
        <dbReference type="EMBL" id="SUB76213.1"/>
    </source>
</evidence>
<organism evidence="1 2">
    <name type="scientific">Peptoniphilus indolicus</name>
    <dbReference type="NCBI Taxonomy" id="33030"/>
    <lineage>
        <taxon>Bacteria</taxon>
        <taxon>Bacillati</taxon>
        <taxon>Bacillota</taxon>
        <taxon>Tissierellia</taxon>
        <taxon>Tissierellales</taxon>
        <taxon>Peptoniphilaceae</taxon>
        <taxon>Peptoniphilus</taxon>
    </lineage>
</organism>
<dbReference type="RefSeq" id="WP_004821765.1">
    <property type="nucleotide sequence ID" value="NZ_UGTH01000001.1"/>
</dbReference>
<dbReference type="Pfam" id="PF06949">
    <property type="entry name" value="DUF1292"/>
    <property type="match status" value="1"/>
</dbReference>
<sequence length="93" mass="10912">MQNEHNHEEEFEYDVIGIPLEDGTELNCIVIDIFDVEGENYIALIPEDEIEDGELILFKYQELSEEEVELTEIEDDEEFAKVSETFSKLHDEE</sequence>
<name>A0A379DG11_9FIRM</name>
<protein>
    <submittedName>
        <fullName evidence="1">Uncharacterized protein conserved in bacteria</fullName>
    </submittedName>
</protein>